<evidence type="ECO:0000313" key="3">
    <source>
        <dbReference type="EMBL" id="AKF11154.1"/>
    </source>
</evidence>
<protein>
    <submittedName>
        <fullName evidence="3">Aldo/keto reductase</fullName>
    </submittedName>
</protein>
<name>A0A0F6SHW5_9BACT</name>
<sequence>MQIRTLGRTSVRVSEIALGTWGLASGAYGEKAEPSRFESVVKAAWDAGVTTFDVAPLWGDGESEWRTAAALGDHLKDAVLVTRTGQAKMGDRLSGRFESQQIIDDVEASLKRLGRETIDVVLLHNPPMKVLQSDLYRKGVDHLLASGKVRAWGASVVTAEEGRAALEVGAQAIGIAHHALDPHVLHDLTSTMKHYGAAGIARSPLCYGLLAGRWTSETKFGEHDHRSRRWDATSFAERLRQVEELRFLVRDDVPDLATAAMRFVLSSPFVATACVGARSVEQITSAAGASREKPLLPPEDLKRVASVWNGGAGVFGGGIAKK</sequence>
<feature type="domain" description="NADP-dependent oxidoreductase" evidence="2">
    <location>
        <begin position="15"/>
        <end position="308"/>
    </location>
</feature>
<dbReference type="EMBL" id="CP011125">
    <property type="protein sequence ID" value="AKF11154.1"/>
    <property type="molecule type" value="Genomic_DNA"/>
</dbReference>
<dbReference type="SUPFAM" id="SSF51430">
    <property type="entry name" value="NAD(P)-linked oxidoreductase"/>
    <property type="match status" value="1"/>
</dbReference>
<dbReference type="Proteomes" id="UP000034883">
    <property type="component" value="Chromosome"/>
</dbReference>
<keyword evidence="1" id="KW-0560">Oxidoreductase</keyword>
<dbReference type="PANTHER" id="PTHR43364:SF4">
    <property type="entry name" value="NAD(P)-LINKED OXIDOREDUCTASE SUPERFAMILY PROTEIN"/>
    <property type="match status" value="1"/>
</dbReference>
<dbReference type="GO" id="GO:0016491">
    <property type="term" value="F:oxidoreductase activity"/>
    <property type="evidence" value="ECO:0007669"/>
    <property type="project" value="UniProtKB-KW"/>
</dbReference>
<dbReference type="GO" id="GO:0005829">
    <property type="term" value="C:cytosol"/>
    <property type="evidence" value="ECO:0007669"/>
    <property type="project" value="TreeGrafter"/>
</dbReference>
<gene>
    <name evidence="3" type="ORF">DB32_008303</name>
</gene>
<organism evidence="3 4">
    <name type="scientific">Sandaracinus amylolyticus</name>
    <dbReference type="NCBI Taxonomy" id="927083"/>
    <lineage>
        <taxon>Bacteria</taxon>
        <taxon>Pseudomonadati</taxon>
        <taxon>Myxococcota</taxon>
        <taxon>Polyangia</taxon>
        <taxon>Polyangiales</taxon>
        <taxon>Sandaracinaceae</taxon>
        <taxon>Sandaracinus</taxon>
    </lineage>
</organism>
<evidence type="ECO:0000313" key="4">
    <source>
        <dbReference type="Proteomes" id="UP000034883"/>
    </source>
</evidence>
<evidence type="ECO:0000259" key="2">
    <source>
        <dbReference type="Pfam" id="PF00248"/>
    </source>
</evidence>
<reference evidence="3 4" key="1">
    <citation type="submission" date="2015-03" db="EMBL/GenBank/DDBJ databases">
        <title>Genome assembly of Sandaracinus amylolyticus DSM 53668.</title>
        <authorList>
            <person name="Sharma G."/>
            <person name="Subramanian S."/>
        </authorList>
    </citation>
    <scope>NUCLEOTIDE SEQUENCE [LARGE SCALE GENOMIC DNA]</scope>
    <source>
        <strain evidence="3 4">DSM 53668</strain>
    </source>
</reference>
<accession>A0A0F6SHW5</accession>
<dbReference type="OrthoDB" id="5328358at2"/>
<dbReference type="Gene3D" id="3.20.20.100">
    <property type="entry name" value="NADP-dependent oxidoreductase domain"/>
    <property type="match status" value="1"/>
</dbReference>
<dbReference type="Pfam" id="PF00248">
    <property type="entry name" value="Aldo_ket_red"/>
    <property type="match status" value="1"/>
</dbReference>
<dbReference type="InterPro" id="IPR036812">
    <property type="entry name" value="NAD(P)_OxRdtase_dom_sf"/>
</dbReference>
<keyword evidence="4" id="KW-1185">Reference proteome</keyword>
<dbReference type="AlphaFoldDB" id="A0A0F6SHW5"/>
<dbReference type="InterPro" id="IPR050523">
    <property type="entry name" value="AKR_Detox_Biosynth"/>
</dbReference>
<dbReference type="RefSeq" id="WP_053238050.1">
    <property type="nucleotide sequence ID" value="NZ_CP011125.1"/>
</dbReference>
<dbReference type="InterPro" id="IPR023210">
    <property type="entry name" value="NADP_OxRdtase_dom"/>
</dbReference>
<dbReference type="KEGG" id="samy:DB32_008303"/>
<proteinExistence type="predicted"/>
<dbReference type="PANTHER" id="PTHR43364">
    <property type="entry name" value="NADH-SPECIFIC METHYLGLYOXAL REDUCTASE-RELATED"/>
    <property type="match status" value="1"/>
</dbReference>
<dbReference type="CDD" id="cd19086">
    <property type="entry name" value="AKR_AKR11C1"/>
    <property type="match status" value="1"/>
</dbReference>
<evidence type="ECO:0000256" key="1">
    <source>
        <dbReference type="ARBA" id="ARBA00023002"/>
    </source>
</evidence>
<dbReference type="STRING" id="927083.DB32_008303"/>